<organism evidence="2 3">
    <name type="scientific">Arabidopsis suecica</name>
    <name type="common">Swedish thale-cress</name>
    <name type="synonym">Cardaminopsis suecica</name>
    <dbReference type="NCBI Taxonomy" id="45249"/>
    <lineage>
        <taxon>Eukaryota</taxon>
        <taxon>Viridiplantae</taxon>
        <taxon>Streptophyta</taxon>
        <taxon>Embryophyta</taxon>
        <taxon>Tracheophyta</taxon>
        <taxon>Spermatophyta</taxon>
        <taxon>Magnoliopsida</taxon>
        <taxon>eudicotyledons</taxon>
        <taxon>Gunneridae</taxon>
        <taxon>Pentapetalae</taxon>
        <taxon>rosids</taxon>
        <taxon>malvids</taxon>
        <taxon>Brassicales</taxon>
        <taxon>Brassicaceae</taxon>
        <taxon>Camelineae</taxon>
        <taxon>Arabidopsis</taxon>
    </lineage>
</organism>
<dbReference type="InterPro" id="IPR017451">
    <property type="entry name" value="F-box-assoc_interact_dom"/>
</dbReference>
<evidence type="ECO:0000259" key="1">
    <source>
        <dbReference type="PROSITE" id="PS50181"/>
    </source>
</evidence>
<dbReference type="InterPro" id="IPR001810">
    <property type="entry name" value="F-box_dom"/>
</dbReference>
<dbReference type="InterPro" id="IPR050796">
    <property type="entry name" value="SCF_F-box_component"/>
</dbReference>
<dbReference type="Pfam" id="PF07734">
    <property type="entry name" value="FBA_1"/>
    <property type="match status" value="1"/>
</dbReference>
<keyword evidence="3" id="KW-1185">Reference proteome</keyword>
<dbReference type="PANTHER" id="PTHR31672:SF13">
    <property type="entry name" value="F-BOX PROTEIN CPR30-LIKE"/>
    <property type="match status" value="1"/>
</dbReference>
<dbReference type="EMBL" id="JAEFBJ010000008">
    <property type="protein sequence ID" value="KAG7582201.1"/>
    <property type="molecule type" value="Genomic_DNA"/>
</dbReference>
<gene>
    <name evidence="2" type="ORF">ISN44_As08g018130</name>
</gene>
<dbReference type="SMART" id="SM00256">
    <property type="entry name" value="FBOX"/>
    <property type="match status" value="1"/>
</dbReference>
<dbReference type="Pfam" id="PF00646">
    <property type="entry name" value="F-box"/>
    <property type="match status" value="1"/>
</dbReference>
<evidence type="ECO:0000313" key="3">
    <source>
        <dbReference type="Proteomes" id="UP000694251"/>
    </source>
</evidence>
<comment type="caution">
    <text evidence="2">The sequence shown here is derived from an EMBL/GenBank/DDBJ whole genome shotgun (WGS) entry which is preliminary data.</text>
</comment>
<reference evidence="2 3" key="1">
    <citation type="submission" date="2020-12" db="EMBL/GenBank/DDBJ databases">
        <title>Concerted genomic and epigenomic changes stabilize Arabidopsis allopolyploids.</title>
        <authorList>
            <person name="Chen Z."/>
        </authorList>
    </citation>
    <scope>NUCLEOTIDE SEQUENCE [LARGE SCALE GENOMIC DNA]</scope>
    <source>
        <strain evidence="2">As9502</strain>
        <tissue evidence="2">Leaf</tissue>
    </source>
</reference>
<feature type="domain" description="F-box" evidence="1">
    <location>
        <begin position="4"/>
        <end position="50"/>
    </location>
</feature>
<dbReference type="OrthoDB" id="1022060at2759"/>
<dbReference type="AlphaFoldDB" id="A0A8T2BE39"/>
<proteinExistence type="predicted"/>
<sequence>MKRLKAQEKLPMELEEEILSRLPPLSLARFRTACKQWNTLIVDKRFIDNHLARARAHPQFILTTKSKLCSVSVNLGDAIKIEVCDLTLDHIHGLESEMTPRKIHHCDGLLLCCWNNGATATVWNPWLRQSRWIELDTTETLTCFAGIGYDNRKPENCDYEIFASQYSYKYVWKFFNFASNAWKEQNSNTCYSSIRGFTKGANLRASSSVSLNGNLYWVASCITFKNLFIICMDFSQKRFELFCNLPCKKICRFDTQVLAVFRGDRFSVLDQCNETKKIEIWVTKNKITRDGKDVEWIKFMEMSCLNLPDLLLSRPYSQPSYFIEDKTLIVCSCDKAGQAWIYVVSGNKLSKIRIDYGVDPWPSHCTCFPSLVPVPRGQGEEVELRV</sequence>
<accession>A0A8T2BE39</accession>
<name>A0A8T2BE39_ARASU</name>
<protein>
    <submittedName>
        <fullName evidence="2">F-box associated interaction domain</fullName>
    </submittedName>
</protein>
<dbReference type="CDD" id="cd22157">
    <property type="entry name" value="F-box_AtFBW1-like"/>
    <property type="match status" value="1"/>
</dbReference>
<dbReference type="Proteomes" id="UP000694251">
    <property type="component" value="Chromosome 8"/>
</dbReference>
<evidence type="ECO:0000313" key="2">
    <source>
        <dbReference type="EMBL" id="KAG7582201.1"/>
    </source>
</evidence>
<dbReference type="InterPro" id="IPR006527">
    <property type="entry name" value="F-box-assoc_dom_typ1"/>
</dbReference>
<dbReference type="PANTHER" id="PTHR31672">
    <property type="entry name" value="BNACNNG10540D PROTEIN"/>
    <property type="match status" value="1"/>
</dbReference>
<dbReference type="NCBIfam" id="TIGR01640">
    <property type="entry name" value="F_box_assoc_1"/>
    <property type="match status" value="1"/>
</dbReference>
<dbReference type="PROSITE" id="PS50181">
    <property type="entry name" value="FBOX"/>
    <property type="match status" value="1"/>
</dbReference>